<keyword evidence="6 12" id="KW-0028">Amino-acid biosynthesis</keyword>
<evidence type="ECO:0000256" key="4">
    <source>
        <dbReference type="ARBA" id="ARBA00009982"/>
    </source>
</evidence>
<proteinExistence type="inferred from homology"/>
<protein>
    <recommendedName>
        <fullName evidence="12">Tryptophan synthase beta chain</fullName>
        <ecNumber evidence="12">4.2.1.20</ecNumber>
    </recommendedName>
</protein>
<dbReference type="HAMAP" id="MF_00133">
    <property type="entry name" value="Trp_synth_beta"/>
    <property type="match status" value="1"/>
</dbReference>
<dbReference type="InterPro" id="IPR006654">
    <property type="entry name" value="Trp_synth_beta"/>
</dbReference>
<dbReference type="GO" id="GO:0004834">
    <property type="term" value="F:tryptophan synthase activity"/>
    <property type="evidence" value="ECO:0007669"/>
    <property type="project" value="UniProtKB-UniRule"/>
</dbReference>
<name>A0A6J4IB63_9CYAN</name>
<evidence type="ECO:0000256" key="7">
    <source>
        <dbReference type="ARBA" id="ARBA00022822"/>
    </source>
</evidence>
<dbReference type="InterPro" id="IPR006653">
    <property type="entry name" value="Trp_synth_b_CS"/>
</dbReference>
<dbReference type="GO" id="GO:0005737">
    <property type="term" value="C:cytoplasm"/>
    <property type="evidence" value="ECO:0007669"/>
    <property type="project" value="TreeGrafter"/>
</dbReference>
<dbReference type="PANTHER" id="PTHR48077:SF3">
    <property type="entry name" value="TRYPTOPHAN SYNTHASE"/>
    <property type="match status" value="1"/>
</dbReference>
<comment type="catalytic activity">
    <reaction evidence="11 12">
        <text>(1S,2R)-1-C-(indol-3-yl)glycerol 3-phosphate + L-serine = D-glyceraldehyde 3-phosphate + L-tryptophan + H2O</text>
        <dbReference type="Rhea" id="RHEA:10532"/>
        <dbReference type="ChEBI" id="CHEBI:15377"/>
        <dbReference type="ChEBI" id="CHEBI:33384"/>
        <dbReference type="ChEBI" id="CHEBI:57912"/>
        <dbReference type="ChEBI" id="CHEBI:58866"/>
        <dbReference type="ChEBI" id="CHEBI:59776"/>
        <dbReference type="EC" id="4.2.1.20"/>
    </reaction>
</comment>
<comment type="similarity">
    <text evidence="4 12">Belongs to the TrpB family.</text>
</comment>
<dbReference type="EC" id="4.2.1.20" evidence="12"/>
<dbReference type="InterPro" id="IPR036052">
    <property type="entry name" value="TrpB-like_PALP_sf"/>
</dbReference>
<dbReference type="FunFam" id="3.40.50.1100:FF:000004">
    <property type="entry name" value="Tryptophan synthase beta chain"/>
    <property type="match status" value="1"/>
</dbReference>
<evidence type="ECO:0000313" key="14">
    <source>
        <dbReference type="EMBL" id="CAA9247150.1"/>
    </source>
</evidence>
<evidence type="ECO:0000259" key="13">
    <source>
        <dbReference type="Pfam" id="PF00291"/>
    </source>
</evidence>
<dbReference type="AlphaFoldDB" id="A0A6J4IB63"/>
<dbReference type="PANTHER" id="PTHR48077">
    <property type="entry name" value="TRYPTOPHAN SYNTHASE-RELATED"/>
    <property type="match status" value="1"/>
</dbReference>
<evidence type="ECO:0000256" key="1">
    <source>
        <dbReference type="ARBA" id="ARBA00001933"/>
    </source>
</evidence>
<evidence type="ECO:0000256" key="9">
    <source>
        <dbReference type="ARBA" id="ARBA00023141"/>
    </source>
</evidence>
<dbReference type="UniPathway" id="UPA00035">
    <property type="reaction ID" value="UER00044"/>
</dbReference>
<keyword evidence="9 12" id="KW-0057">Aromatic amino acid biosynthesis</keyword>
<evidence type="ECO:0000256" key="8">
    <source>
        <dbReference type="ARBA" id="ARBA00022898"/>
    </source>
</evidence>
<comment type="cofactor">
    <cofactor evidence="1 12">
        <name>pyridoxal 5'-phosphate</name>
        <dbReference type="ChEBI" id="CHEBI:597326"/>
    </cofactor>
</comment>
<comment type="subunit">
    <text evidence="5 12">Tetramer of two alpha and two beta chains.</text>
</comment>
<evidence type="ECO:0000256" key="12">
    <source>
        <dbReference type="HAMAP-Rule" id="MF_00133"/>
    </source>
</evidence>
<dbReference type="EMBL" id="CADCTM010000271">
    <property type="protein sequence ID" value="CAA9247150.1"/>
    <property type="molecule type" value="Genomic_DNA"/>
</dbReference>
<accession>A0A6J4IB63</accession>
<dbReference type="InterPro" id="IPR001926">
    <property type="entry name" value="TrpB-like_PALP"/>
</dbReference>
<dbReference type="Pfam" id="PF00291">
    <property type="entry name" value="PALP"/>
    <property type="match status" value="1"/>
</dbReference>
<keyword evidence="8 12" id="KW-0663">Pyridoxal phosphate</keyword>
<dbReference type="CDD" id="cd06446">
    <property type="entry name" value="Trp-synth_B"/>
    <property type="match status" value="1"/>
</dbReference>
<evidence type="ECO:0000256" key="3">
    <source>
        <dbReference type="ARBA" id="ARBA00004733"/>
    </source>
</evidence>
<dbReference type="PIRSF" id="PIRSF001413">
    <property type="entry name" value="Trp_syn_beta"/>
    <property type="match status" value="1"/>
</dbReference>
<feature type="domain" description="Tryptophan synthase beta chain-like PALP" evidence="13">
    <location>
        <begin position="71"/>
        <end position="399"/>
    </location>
</feature>
<dbReference type="Gene3D" id="3.40.50.1100">
    <property type="match status" value="2"/>
</dbReference>
<dbReference type="FunFam" id="3.40.50.1100:FF:000001">
    <property type="entry name" value="Tryptophan synthase beta chain"/>
    <property type="match status" value="1"/>
</dbReference>
<organism evidence="14">
    <name type="scientific">uncultured Coleofasciculus sp</name>
    <dbReference type="NCBI Taxonomy" id="1267456"/>
    <lineage>
        <taxon>Bacteria</taxon>
        <taxon>Bacillati</taxon>
        <taxon>Cyanobacteriota</taxon>
        <taxon>Cyanophyceae</taxon>
        <taxon>Coleofasciculales</taxon>
        <taxon>Coleofasciculaceae</taxon>
        <taxon>Coleofasciculus</taxon>
        <taxon>environmental samples</taxon>
    </lineage>
</organism>
<dbReference type="PROSITE" id="PS00168">
    <property type="entry name" value="TRP_SYNTHASE_BETA"/>
    <property type="match status" value="1"/>
</dbReference>
<gene>
    <name evidence="12" type="primary">trpB</name>
    <name evidence="14" type="ORF">AVDCRST_MAG92-1814</name>
</gene>
<comment type="function">
    <text evidence="2 12">The beta subunit is responsible for the synthesis of L-tryptophan from indole and L-serine.</text>
</comment>
<evidence type="ECO:0000256" key="5">
    <source>
        <dbReference type="ARBA" id="ARBA00011270"/>
    </source>
</evidence>
<sequence length="414" mass="45248">MTITPLPPSSQADATTQLPDALGRFGKFGGKYVPETLMPALTELEQFFLQYRNDPDYQQELQQLQRDYVGRPSPLYFAERLTAHYAKPDGTGAQIYLKREDLNHTGAHKINNALAQVLLAKRMGKRRIIAETGAGQHGVATATVCARFGLECIVYMGVQDMERQALNVFRMRLMGATVQPVSAGTGTLKDATSEAIRDWVTNVETTHYILGSVAGPHPYPMLVRDFQAVIGQETRFQCQEKWGGLPDILLACVGGGSNAMGLFHEFVKEDSVRLIGIEAAGEGVDTEKHAATLTKGRPGVLHGAMSYLLQDSDGQVIEPHSISAGLDYPGVGPEHSYLKDSERAEYYSVTDQKAVEALRRLSQLEGIIPALETSHAIAYLETLCPQLSGSPRIVLNCSGRGDKDVQTVSKFLNL</sequence>
<dbReference type="SUPFAM" id="SSF53686">
    <property type="entry name" value="Tryptophan synthase beta subunit-like PLP-dependent enzymes"/>
    <property type="match status" value="1"/>
</dbReference>
<feature type="modified residue" description="N6-(pyridoxal phosphate)lysine" evidence="12">
    <location>
        <position position="109"/>
    </location>
</feature>
<keyword evidence="10 12" id="KW-0456">Lyase</keyword>
<reference evidence="14" key="1">
    <citation type="submission" date="2020-02" db="EMBL/GenBank/DDBJ databases">
        <authorList>
            <person name="Meier V. D."/>
        </authorList>
    </citation>
    <scope>NUCLEOTIDE SEQUENCE</scope>
    <source>
        <strain evidence="14">AVDCRST_MAG92</strain>
    </source>
</reference>
<dbReference type="InterPro" id="IPR023026">
    <property type="entry name" value="Trp_synth_beta/beta-like"/>
</dbReference>
<evidence type="ECO:0000256" key="11">
    <source>
        <dbReference type="ARBA" id="ARBA00049047"/>
    </source>
</evidence>
<evidence type="ECO:0000256" key="6">
    <source>
        <dbReference type="ARBA" id="ARBA00022605"/>
    </source>
</evidence>
<dbReference type="NCBIfam" id="TIGR00263">
    <property type="entry name" value="trpB"/>
    <property type="match status" value="1"/>
</dbReference>
<evidence type="ECO:0000256" key="2">
    <source>
        <dbReference type="ARBA" id="ARBA00002786"/>
    </source>
</evidence>
<comment type="pathway">
    <text evidence="3 12">Amino-acid biosynthesis; L-tryptophan biosynthesis; L-tryptophan from chorismate: step 5/5.</text>
</comment>
<keyword evidence="7 12" id="KW-0822">Tryptophan biosynthesis</keyword>
<evidence type="ECO:0000256" key="10">
    <source>
        <dbReference type="ARBA" id="ARBA00023239"/>
    </source>
</evidence>